<dbReference type="EMBL" id="HACG01052151">
    <property type="protein sequence ID" value="CEK99022.1"/>
    <property type="molecule type" value="Transcribed_RNA"/>
</dbReference>
<organism evidence="1">
    <name type="scientific">Arion vulgaris</name>
    <dbReference type="NCBI Taxonomy" id="1028688"/>
    <lineage>
        <taxon>Eukaryota</taxon>
        <taxon>Metazoa</taxon>
        <taxon>Spiralia</taxon>
        <taxon>Lophotrochozoa</taxon>
        <taxon>Mollusca</taxon>
        <taxon>Gastropoda</taxon>
        <taxon>Heterobranchia</taxon>
        <taxon>Euthyneura</taxon>
        <taxon>Panpulmonata</taxon>
        <taxon>Eupulmonata</taxon>
        <taxon>Stylommatophora</taxon>
        <taxon>Helicina</taxon>
        <taxon>Arionoidea</taxon>
        <taxon>Arionidae</taxon>
        <taxon>Arion</taxon>
    </lineage>
</organism>
<feature type="non-terminal residue" evidence="1">
    <location>
        <position position="74"/>
    </location>
</feature>
<sequence length="74" mass="8442">GLFSLKNHQSRIFRNATIDVLLVLNNLTQLELRYHSLGEKPLILQNRFISLNASHYSLNNLPSLAMDGVNFHLP</sequence>
<dbReference type="AlphaFoldDB" id="A0A0B7C1G2"/>
<gene>
    <name evidence="1" type="primary">ORF220217</name>
</gene>
<proteinExistence type="predicted"/>
<name>A0A0B7C1G2_9EUPU</name>
<protein>
    <submittedName>
        <fullName evidence="1">Uncharacterized protein</fullName>
    </submittedName>
</protein>
<accession>A0A0B7C1G2</accession>
<reference evidence="1" key="1">
    <citation type="submission" date="2014-12" db="EMBL/GenBank/DDBJ databases">
        <title>Insight into the proteome of Arion vulgaris.</title>
        <authorList>
            <person name="Aradska J."/>
            <person name="Bulat T."/>
            <person name="Smidak R."/>
            <person name="Sarate P."/>
            <person name="Gangsoo J."/>
            <person name="Sialana F."/>
            <person name="Bilban M."/>
            <person name="Lubec G."/>
        </authorList>
    </citation>
    <scope>NUCLEOTIDE SEQUENCE</scope>
    <source>
        <tissue evidence="1">Skin</tissue>
    </source>
</reference>
<feature type="non-terminal residue" evidence="1">
    <location>
        <position position="1"/>
    </location>
</feature>
<evidence type="ECO:0000313" key="1">
    <source>
        <dbReference type="EMBL" id="CEK99022.1"/>
    </source>
</evidence>